<dbReference type="Pfam" id="PF13873">
    <property type="entry name" value="Myb_DNA-bind_5"/>
    <property type="match status" value="1"/>
</dbReference>
<protein>
    <submittedName>
        <fullName evidence="2">Myb/SANT-like DNA-binding domain-containing protein 4</fullName>
    </submittedName>
</protein>
<sequence length="137" mass="15189">MASKRTRKPNFSVTELSALVEGVMNSREIILGKFSDTVSNEKKKREWVIITKAVNAVSSNVRTTDDVRKKWQDWASVVKGKEAKLKRERAKTGGGTIDGNELSELEQKVIEVLGVTAVHGISGDITDTFDVQRLVKC</sequence>
<proteinExistence type="predicted"/>
<keyword evidence="2" id="KW-0238">DNA-binding</keyword>
<evidence type="ECO:0000313" key="2">
    <source>
        <dbReference type="EMBL" id="OWF48802.1"/>
    </source>
</evidence>
<dbReference type="OrthoDB" id="9900437at2759"/>
<dbReference type="STRING" id="6573.A0A210QJ79"/>
<dbReference type="PANTHER" id="PTHR23098:SF16">
    <property type="entry name" value="REGULATORY PROTEIN ZESTE"/>
    <property type="match status" value="1"/>
</dbReference>
<dbReference type="AlphaFoldDB" id="A0A210QJ79"/>
<reference evidence="2 3" key="1">
    <citation type="journal article" date="2017" name="Nat. Ecol. Evol.">
        <title>Scallop genome provides insights into evolution of bilaterian karyotype and development.</title>
        <authorList>
            <person name="Wang S."/>
            <person name="Zhang J."/>
            <person name="Jiao W."/>
            <person name="Li J."/>
            <person name="Xun X."/>
            <person name="Sun Y."/>
            <person name="Guo X."/>
            <person name="Huan P."/>
            <person name="Dong B."/>
            <person name="Zhang L."/>
            <person name="Hu X."/>
            <person name="Sun X."/>
            <person name="Wang J."/>
            <person name="Zhao C."/>
            <person name="Wang Y."/>
            <person name="Wang D."/>
            <person name="Huang X."/>
            <person name="Wang R."/>
            <person name="Lv J."/>
            <person name="Li Y."/>
            <person name="Zhang Z."/>
            <person name="Liu B."/>
            <person name="Lu W."/>
            <person name="Hui Y."/>
            <person name="Liang J."/>
            <person name="Zhou Z."/>
            <person name="Hou R."/>
            <person name="Li X."/>
            <person name="Liu Y."/>
            <person name="Li H."/>
            <person name="Ning X."/>
            <person name="Lin Y."/>
            <person name="Zhao L."/>
            <person name="Xing Q."/>
            <person name="Dou J."/>
            <person name="Li Y."/>
            <person name="Mao J."/>
            <person name="Guo H."/>
            <person name="Dou H."/>
            <person name="Li T."/>
            <person name="Mu C."/>
            <person name="Jiang W."/>
            <person name="Fu Q."/>
            <person name="Fu X."/>
            <person name="Miao Y."/>
            <person name="Liu J."/>
            <person name="Yu Q."/>
            <person name="Li R."/>
            <person name="Liao H."/>
            <person name="Li X."/>
            <person name="Kong Y."/>
            <person name="Jiang Z."/>
            <person name="Chourrout D."/>
            <person name="Li R."/>
            <person name="Bao Z."/>
        </authorList>
    </citation>
    <scope>NUCLEOTIDE SEQUENCE [LARGE SCALE GENOMIC DNA]</scope>
    <source>
        <strain evidence="2 3">PY_sf001</strain>
    </source>
</reference>
<feature type="domain" description="Myb/SANT-like DNA-binding" evidence="1">
    <location>
        <begin position="7"/>
        <end position="82"/>
    </location>
</feature>
<accession>A0A210QJ79</accession>
<comment type="caution">
    <text evidence="2">The sequence shown here is derived from an EMBL/GenBank/DDBJ whole genome shotgun (WGS) entry which is preliminary data.</text>
</comment>
<dbReference type="PANTHER" id="PTHR23098">
    <property type="entry name" value="AGAP001331-PA-RELATED"/>
    <property type="match status" value="1"/>
</dbReference>
<dbReference type="EMBL" id="NEDP02003383">
    <property type="protein sequence ID" value="OWF48802.1"/>
    <property type="molecule type" value="Genomic_DNA"/>
</dbReference>
<dbReference type="GO" id="GO:0005634">
    <property type="term" value="C:nucleus"/>
    <property type="evidence" value="ECO:0007669"/>
    <property type="project" value="TreeGrafter"/>
</dbReference>
<organism evidence="2 3">
    <name type="scientific">Mizuhopecten yessoensis</name>
    <name type="common">Japanese scallop</name>
    <name type="synonym">Patinopecten yessoensis</name>
    <dbReference type="NCBI Taxonomy" id="6573"/>
    <lineage>
        <taxon>Eukaryota</taxon>
        <taxon>Metazoa</taxon>
        <taxon>Spiralia</taxon>
        <taxon>Lophotrochozoa</taxon>
        <taxon>Mollusca</taxon>
        <taxon>Bivalvia</taxon>
        <taxon>Autobranchia</taxon>
        <taxon>Pteriomorphia</taxon>
        <taxon>Pectinida</taxon>
        <taxon>Pectinoidea</taxon>
        <taxon>Pectinidae</taxon>
        <taxon>Mizuhopecten</taxon>
    </lineage>
</organism>
<dbReference type="Proteomes" id="UP000242188">
    <property type="component" value="Unassembled WGS sequence"/>
</dbReference>
<gene>
    <name evidence="2" type="ORF">KP79_PYT25838</name>
</gene>
<dbReference type="InterPro" id="IPR028002">
    <property type="entry name" value="Myb_DNA-bind_5"/>
</dbReference>
<evidence type="ECO:0000313" key="3">
    <source>
        <dbReference type="Proteomes" id="UP000242188"/>
    </source>
</evidence>
<dbReference type="GO" id="GO:0003677">
    <property type="term" value="F:DNA binding"/>
    <property type="evidence" value="ECO:0007669"/>
    <property type="project" value="UniProtKB-KW"/>
</dbReference>
<name>A0A210QJ79_MIZYE</name>
<evidence type="ECO:0000259" key="1">
    <source>
        <dbReference type="Pfam" id="PF13873"/>
    </source>
</evidence>
<keyword evidence="3" id="KW-1185">Reference proteome</keyword>